<reference evidence="8 9" key="1">
    <citation type="submission" date="2019-08" db="EMBL/GenBank/DDBJ databases">
        <title>Genome of Psychroserpens burtonensis ACAM 167.</title>
        <authorList>
            <person name="Bowman J.P."/>
        </authorList>
    </citation>
    <scope>NUCLEOTIDE SEQUENCE [LARGE SCALE GENOMIC DNA]</scope>
    <source>
        <strain evidence="8 9">ACAM 167</strain>
    </source>
</reference>
<dbReference type="InterPro" id="IPR007346">
    <property type="entry name" value="Endonuclease-I"/>
</dbReference>
<feature type="region of interest" description="Disordered" evidence="5">
    <location>
        <begin position="146"/>
        <end position="172"/>
    </location>
</feature>
<dbReference type="EMBL" id="VOSB01000002">
    <property type="protein sequence ID" value="TXE20041.1"/>
    <property type="molecule type" value="Genomic_DNA"/>
</dbReference>
<evidence type="ECO:0000256" key="4">
    <source>
        <dbReference type="ARBA" id="ARBA00022801"/>
    </source>
</evidence>
<keyword evidence="2" id="KW-0540">Nuclease</keyword>
<feature type="domain" description="Secretion system C-terminal sorting" evidence="7">
    <location>
        <begin position="292"/>
        <end position="360"/>
    </location>
</feature>
<dbReference type="InterPro" id="IPR044925">
    <property type="entry name" value="His-Me_finger_sf"/>
</dbReference>
<gene>
    <name evidence="8" type="ORF">ES692_01925</name>
</gene>
<keyword evidence="9" id="KW-1185">Reference proteome</keyword>
<comment type="caution">
    <text evidence="8">The sequence shown here is derived from an EMBL/GenBank/DDBJ whole genome shotgun (WGS) entry which is preliminary data.</text>
</comment>
<feature type="chain" id="PRO_5022812586" evidence="6">
    <location>
        <begin position="19"/>
        <end position="362"/>
    </location>
</feature>
<dbReference type="Pfam" id="PF04231">
    <property type="entry name" value="Endonuclease_1"/>
    <property type="match status" value="1"/>
</dbReference>
<dbReference type="Proteomes" id="UP000321938">
    <property type="component" value="Unassembled WGS sequence"/>
</dbReference>
<dbReference type="NCBIfam" id="TIGR04183">
    <property type="entry name" value="Por_Secre_tail"/>
    <property type="match status" value="1"/>
</dbReference>
<evidence type="ECO:0000259" key="7">
    <source>
        <dbReference type="Pfam" id="PF18962"/>
    </source>
</evidence>
<dbReference type="GO" id="GO:0016787">
    <property type="term" value="F:hydrolase activity"/>
    <property type="evidence" value="ECO:0007669"/>
    <property type="project" value="UniProtKB-KW"/>
</dbReference>
<evidence type="ECO:0000256" key="6">
    <source>
        <dbReference type="SAM" id="SignalP"/>
    </source>
</evidence>
<dbReference type="SUPFAM" id="SSF54060">
    <property type="entry name" value="His-Me finger endonucleases"/>
    <property type="match status" value="1"/>
</dbReference>
<protein>
    <submittedName>
        <fullName evidence="8">T9SS type A sorting domain-containing protein</fullName>
    </submittedName>
</protein>
<dbReference type="AlphaFoldDB" id="A0A5C7BJ76"/>
<keyword evidence="3 6" id="KW-0732">Signal</keyword>
<comment type="similarity">
    <text evidence="1">Belongs to the EndA/NucM nuclease family.</text>
</comment>
<proteinExistence type="inferred from homology"/>
<name>A0A5C7BJ76_9FLAO</name>
<accession>A0A5C7BJ76</accession>
<evidence type="ECO:0000256" key="3">
    <source>
        <dbReference type="ARBA" id="ARBA00022729"/>
    </source>
</evidence>
<evidence type="ECO:0000256" key="1">
    <source>
        <dbReference type="ARBA" id="ARBA00006429"/>
    </source>
</evidence>
<evidence type="ECO:0000313" key="8">
    <source>
        <dbReference type="EMBL" id="TXE20041.1"/>
    </source>
</evidence>
<evidence type="ECO:0000256" key="5">
    <source>
        <dbReference type="SAM" id="MobiDB-lite"/>
    </source>
</evidence>
<dbReference type="Pfam" id="PF18962">
    <property type="entry name" value="Por_Secre_tail"/>
    <property type="match status" value="1"/>
</dbReference>
<dbReference type="PANTHER" id="PTHR33607:SF2">
    <property type="entry name" value="ENDONUCLEASE-1"/>
    <property type="match status" value="1"/>
</dbReference>
<dbReference type="OrthoDB" id="5485925at2"/>
<evidence type="ECO:0000256" key="2">
    <source>
        <dbReference type="ARBA" id="ARBA00022722"/>
    </source>
</evidence>
<evidence type="ECO:0000313" key="9">
    <source>
        <dbReference type="Proteomes" id="UP000321938"/>
    </source>
</evidence>
<dbReference type="STRING" id="1123037.GCA_000425305_00454"/>
<keyword evidence="4" id="KW-0378">Hydrolase</keyword>
<organism evidence="8 9">
    <name type="scientific">Psychroserpens burtonensis</name>
    <dbReference type="NCBI Taxonomy" id="49278"/>
    <lineage>
        <taxon>Bacteria</taxon>
        <taxon>Pseudomonadati</taxon>
        <taxon>Bacteroidota</taxon>
        <taxon>Flavobacteriia</taxon>
        <taxon>Flavobacteriales</taxon>
        <taxon>Flavobacteriaceae</taxon>
        <taxon>Psychroserpens</taxon>
    </lineage>
</organism>
<feature type="signal peptide" evidence="6">
    <location>
        <begin position="1"/>
        <end position="18"/>
    </location>
</feature>
<dbReference type="RefSeq" id="WP_051229793.1">
    <property type="nucleotide sequence ID" value="NZ_VOSB01000002.1"/>
</dbReference>
<dbReference type="PANTHER" id="PTHR33607">
    <property type="entry name" value="ENDONUCLEASE-1"/>
    <property type="match status" value="1"/>
</dbReference>
<dbReference type="InterPro" id="IPR026444">
    <property type="entry name" value="Secre_tail"/>
</dbReference>
<sequence length="362" mass="40052">MKQFYTLLFAFITSFAFAQLTPPTDLQSYYGSQVNTTGLALKSELIDLTIDNHVNFLTYSQVWVASRITDVDPDNSDNVILLYGYNDTDGNVTTDRSRGKFDNGGDVGDWNREHVYPRSLANPSLVTNPPGPGTDALMLRPSDVQRNGARGNQRFADKSSGQYPNGESGDANGGWYPGDEWKGDCARIIMYMYLHYGTQCLPSNVGIGSNASTPDDMIDLFLEWNAEDPVSDIEITRNDWHGDASNGSLAQGNRNPFIDNPYLATVIWGGPNAQDRWENLSVTDFEQVTLKMYPNPANGNEVTIISNQELAAEVYDILGKRVKVQNITANQKKLNVSGLAKGIYIVRLSSENGIITKKLIKQ</sequence>
<dbReference type="GO" id="GO:0004518">
    <property type="term" value="F:nuclease activity"/>
    <property type="evidence" value="ECO:0007669"/>
    <property type="project" value="UniProtKB-KW"/>
</dbReference>